<keyword evidence="2" id="KW-0489">Methyltransferase</keyword>
<sequence length="208" mass="24000">MEDTQVKSILKTSYDQQAQQRNQSEVQSWKITEMQKFLAHLKPAAAVVDLGSGPGHQAEYLQQHGCDVTCVDLSEEMVRICRQKGLRAEAMDFYALAFVPESFDAVWTMNALLHVPKASLRQVLEQIERVLKPDGLLYLGLYGGYESEGIWEEDNYRPQRFFAFYEDAHIQRLVAEVFDMEQFTIVTMEDGMKLHYQSIIARKKQVRS</sequence>
<dbReference type="GO" id="GO:0032259">
    <property type="term" value="P:methylation"/>
    <property type="evidence" value="ECO:0007669"/>
    <property type="project" value="UniProtKB-KW"/>
</dbReference>
<dbReference type="RefSeq" id="WP_270879214.1">
    <property type="nucleotide sequence ID" value="NZ_JAQFVF010000023.1"/>
</dbReference>
<dbReference type="InterPro" id="IPR013216">
    <property type="entry name" value="Methyltransf_11"/>
</dbReference>
<dbReference type="SUPFAM" id="SSF53335">
    <property type="entry name" value="S-adenosyl-L-methionine-dependent methyltransferases"/>
    <property type="match status" value="1"/>
</dbReference>
<dbReference type="Proteomes" id="UP001596044">
    <property type="component" value="Unassembled WGS sequence"/>
</dbReference>
<dbReference type="Gene3D" id="3.40.50.150">
    <property type="entry name" value="Vaccinia Virus protein VP39"/>
    <property type="match status" value="1"/>
</dbReference>
<dbReference type="EMBL" id="JBHSMJ010000065">
    <property type="protein sequence ID" value="MFC5452956.1"/>
    <property type="molecule type" value="Genomic_DNA"/>
</dbReference>
<dbReference type="GO" id="GO:0008168">
    <property type="term" value="F:methyltransferase activity"/>
    <property type="evidence" value="ECO:0007669"/>
    <property type="project" value="UniProtKB-KW"/>
</dbReference>
<organism evidence="2 3">
    <name type="scientific">Paenibacillus aestuarii</name>
    <dbReference type="NCBI Taxonomy" id="516965"/>
    <lineage>
        <taxon>Bacteria</taxon>
        <taxon>Bacillati</taxon>
        <taxon>Bacillota</taxon>
        <taxon>Bacilli</taxon>
        <taxon>Bacillales</taxon>
        <taxon>Paenibacillaceae</taxon>
        <taxon>Paenibacillus</taxon>
    </lineage>
</organism>
<gene>
    <name evidence="2" type="ORF">ACFPOG_32610</name>
</gene>
<reference evidence="3" key="1">
    <citation type="journal article" date="2019" name="Int. J. Syst. Evol. Microbiol.">
        <title>The Global Catalogue of Microorganisms (GCM) 10K type strain sequencing project: providing services to taxonomists for standard genome sequencing and annotation.</title>
        <authorList>
            <consortium name="The Broad Institute Genomics Platform"/>
            <consortium name="The Broad Institute Genome Sequencing Center for Infectious Disease"/>
            <person name="Wu L."/>
            <person name="Ma J."/>
        </authorList>
    </citation>
    <scope>NUCLEOTIDE SEQUENCE [LARGE SCALE GENOMIC DNA]</scope>
    <source>
        <strain evidence="3">KACC 11904</strain>
    </source>
</reference>
<keyword evidence="2" id="KW-0808">Transferase</keyword>
<evidence type="ECO:0000313" key="3">
    <source>
        <dbReference type="Proteomes" id="UP001596044"/>
    </source>
</evidence>
<protein>
    <submittedName>
        <fullName evidence="2">Class I SAM-dependent methyltransferase</fullName>
    </submittedName>
</protein>
<evidence type="ECO:0000259" key="1">
    <source>
        <dbReference type="Pfam" id="PF08241"/>
    </source>
</evidence>
<keyword evidence="3" id="KW-1185">Reference proteome</keyword>
<feature type="domain" description="Methyltransferase type 11" evidence="1">
    <location>
        <begin position="48"/>
        <end position="139"/>
    </location>
</feature>
<comment type="caution">
    <text evidence="2">The sequence shown here is derived from an EMBL/GenBank/DDBJ whole genome shotgun (WGS) entry which is preliminary data.</text>
</comment>
<name>A0ABW0KK42_9BACL</name>
<accession>A0ABW0KK42</accession>
<evidence type="ECO:0000313" key="2">
    <source>
        <dbReference type="EMBL" id="MFC5452956.1"/>
    </source>
</evidence>
<dbReference type="CDD" id="cd02440">
    <property type="entry name" value="AdoMet_MTases"/>
    <property type="match status" value="1"/>
</dbReference>
<dbReference type="PANTHER" id="PTHR43861:SF1">
    <property type="entry name" value="TRANS-ACONITATE 2-METHYLTRANSFERASE"/>
    <property type="match status" value="1"/>
</dbReference>
<proteinExistence type="predicted"/>
<dbReference type="PANTHER" id="PTHR43861">
    <property type="entry name" value="TRANS-ACONITATE 2-METHYLTRANSFERASE-RELATED"/>
    <property type="match status" value="1"/>
</dbReference>
<dbReference type="Pfam" id="PF08241">
    <property type="entry name" value="Methyltransf_11"/>
    <property type="match status" value="1"/>
</dbReference>
<dbReference type="InterPro" id="IPR029063">
    <property type="entry name" value="SAM-dependent_MTases_sf"/>
</dbReference>